<protein>
    <submittedName>
        <fullName evidence="2">Uncharacterized protein</fullName>
    </submittedName>
</protein>
<evidence type="ECO:0000313" key="1">
    <source>
        <dbReference type="EMBL" id="PXF40038.1"/>
    </source>
</evidence>
<proteinExistence type="predicted"/>
<evidence type="ECO:0000313" key="2">
    <source>
        <dbReference type="EMBL" id="PXF41712.1"/>
    </source>
</evidence>
<reference evidence="2 3" key="1">
    <citation type="journal article" date="2018" name="Mol. Biol. Evol.">
        <title>Analysis of the draft genome of the red seaweed Gracilariopsis chorda provides insights into genome size evolution in Rhodophyta.</title>
        <authorList>
            <person name="Lee J."/>
            <person name="Yang E.C."/>
            <person name="Graf L."/>
            <person name="Yang J.H."/>
            <person name="Qiu H."/>
            <person name="Zel Zion U."/>
            <person name="Chan C.X."/>
            <person name="Stephens T.G."/>
            <person name="Weber A.P.M."/>
            <person name="Boo G.H."/>
            <person name="Boo S.M."/>
            <person name="Kim K.M."/>
            <person name="Shin Y."/>
            <person name="Jung M."/>
            <person name="Lee S.J."/>
            <person name="Yim H.S."/>
            <person name="Lee J.H."/>
            <person name="Bhattacharya D."/>
            <person name="Yoon H.S."/>
        </authorList>
    </citation>
    <scope>NUCLEOTIDE SEQUENCE [LARGE SCALE GENOMIC DNA]</scope>
    <source>
        <strain evidence="2 3">SKKU-2015</strain>
        <tissue evidence="2">Whole body</tissue>
    </source>
</reference>
<dbReference type="EMBL" id="NBIV01000201">
    <property type="protein sequence ID" value="PXF41712.1"/>
    <property type="molecule type" value="Genomic_DNA"/>
</dbReference>
<dbReference type="EMBL" id="NBIV01000374">
    <property type="protein sequence ID" value="PXF40038.1"/>
    <property type="molecule type" value="Genomic_DNA"/>
</dbReference>
<evidence type="ECO:0000313" key="3">
    <source>
        <dbReference type="Proteomes" id="UP000247409"/>
    </source>
</evidence>
<gene>
    <name evidence="2" type="ORF">BWQ96_08574</name>
    <name evidence="1" type="ORF">BWQ96_10250</name>
</gene>
<accession>A0A2V3II15</accession>
<organism evidence="2 3">
    <name type="scientific">Gracilariopsis chorda</name>
    <dbReference type="NCBI Taxonomy" id="448386"/>
    <lineage>
        <taxon>Eukaryota</taxon>
        <taxon>Rhodophyta</taxon>
        <taxon>Florideophyceae</taxon>
        <taxon>Rhodymeniophycidae</taxon>
        <taxon>Gracilariales</taxon>
        <taxon>Gracilariaceae</taxon>
        <taxon>Gracilariopsis</taxon>
    </lineage>
</organism>
<keyword evidence="3" id="KW-1185">Reference proteome</keyword>
<sequence>MLIPFQQRYKLNVVSNRLSCTGKKLVVLNDNDVRTKSETGLILLRPKAGRENPHFLKEDEVDFVQELCKRPPVEDFVTDDHDSFSTLFHDHDEKAAIRMVENLEGSRKEGDAVAMGDTQSLCFEAVESFTSKVGENAA</sequence>
<dbReference type="AlphaFoldDB" id="A0A2V3II15"/>
<comment type="caution">
    <text evidence="2">The sequence shown here is derived from an EMBL/GenBank/DDBJ whole genome shotgun (WGS) entry which is preliminary data.</text>
</comment>
<name>A0A2V3II15_9FLOR</name>
<dbReference type="Proteomes" id="UP000247409">
    <property type="component" value="Unassembled WGS sequence"/>
</dbReference>